<comment type="subcellular location">
    <subcellularLocation>
        <location evidence="1">Cytoplasm</location>
        <location evidence="1">Cytosol</location>
    </subcellularLocation>
</comment>
<protein>
    <submittedName>
        <fullName evidence="8">Tif224</fullName>
    </submittedName>
</protein>
<feature type="region of interest" description="Disordered" evidence="7">
    <location>
        <begin position="449"/>
        <end position="483"/>
    </location>
</feature>
<dbReference type="InterPro" id="IPR000649">
    <property type="entry name" value="IF-2B-related"/>
</dbReference>
<gene>
    <name evidence="8" type="ORF">J8A68_000700</name>
</gene>
<evidence type="ECO:0000313" key="8">
    <source>
        <dbReference type="EMBL" id="KAG7665680.1"/>
    </source>
</evidence>
<dbReference type="PANTHER" id="PTHR10233">
    <property type="entry name" value="TRANSLATION INITIATION FACTOR EIF-2B"/>
    <property type="match status" value="1"/>
</dbReference>
<accession>A0A8J5R6B1</accession>
<evidence type="ECO:0000256" key="5">
    <source>
        <dbReference type="ARBA" id="ARBA00046432"/>
    </source>
</evidence>
<feature type="compositionally biased region" description="Low complexity" evidence="7">
    <location>
        <begin position="12"/>
        <end position="33"/>
    </location>
</feature>
<comment type="subunit">
    <text evidence="5">Component of the translation initiation factor 2B (eIF2B) complex which is a heterodecamer of two sets of five different subunits: alpha, beta, gamma, delta and epsilon. Subunits alpha, beta and delta comprise a regulatory subcomplex and subunits epsilon and gamma comprise a catalytic subcomplex. Within the complex, the hexameric regulatory complex resides at the center, with the two heterodimeric catalytic subcomplexes bound on opposite sides.</text>
</comment>
<evidence type="ECO:0000256" key="3">
    <source>
        <dbReference type="ARBA" id="ARBA00022540"/>
    </source>
</evidence>
<evidence type="ECO:0000256" key="2">
    <source>
        <dbReference type="ARBA" id="ARBA00022490"/>
    </source>
</evidence>
<keyword evidence="3" id="KW-0396">Initiation factor</keyword>
<feature type="compositionally biased region" description="Basic and acidic residues" evidence="7">
    <location>
        <begin position="35"/>
        <end position="50"/>
    </location>
</feature>
<dbReference type="PANTHER" id="PTHR10233:SF14">
    <property type="entry name" value="TRANSLATION INITIATION FACTOR EIF-2B SUBUNIT DELTA"/>
    <property type="match status" value="1"/>
</dbReference>
<dbReference type="GO" id="GO:0005829">
    <property type="term" value="C:cytosol"/>
    <property type="evidence" value="ECO:0007669"/>
    <property type="project" value="UniProtKB-SubCell"/>
</dbReference>
<keyword evidence="4" id="KW-0648">Protein biosynthesis</keyword>
<comment type="caution">
    <text evidence="8">The sequence shown here is derived from an EMBL/GenBank/DDBJ whole genome shotgun (WGS) entry which is preliminary data.</text>
</comment>
<dbReference type="GO" id="GO:0003743">
    <property type="term" value="F:translation initiation factor activity"/>
    <property type="evidence" value="ECO:0007669"/>
    <property type="project" value="UniProtKB-KW"/>
</dbReference>
<sequence>MSEQVNDKKPVAAKAAESASAAPAAAPAAASAADVDEKKLSNKELKELKKKEKAAKRAAQKTAIGISPEDQKKIAEQKIEKKKQQTATVTKLKKQMDQTLIKPERRKVPHLFGHLETREQRNASSPTISHIVHPAILSLTLKYSNYKIVGSNSRLRHMLLVFKRIIEDYVTPENTTLTRHLTGHLSHQIEYLKSGRPLSVSMGNAIRWLKQEISHISIDTTEEQAKEILCGKIDDFIKEKIEFSDRLIVDIASKHIADGSTVLTYGHSQVLEELFQYCVTEQGKKFKLIVVDSRPLFEGKKLVKNLANTYFDEDVEINDLESMNSKNVAPVRVPITKTHVSIQYVLLNSLASSLLDDVDYVFLGAHAMLSNGRLYSRVGTALIAMMAHTRNIPVLTCCESIKFSDKVQLDSVTTNELADSDDLVNDIASNKPPQKKSFALEQFIKQAEAEADKNKSKQQPKGKGGNQPNEEIQEDEDSDPLKNWKDLPALNILNIMYDLTPPEYIDKVITELGSLPPSSVPVILREYKNT</sequence>
<dbReference type="Pfam" id="PF01008">
    <property type="entry name" value="IF-2B"/>
    <property type="match status" value="2"/>
</dbReference>
<keyword evidence="9" id="KW-1185">Reference proteome</keyword>
<dbReference type="OrthoDB" id="10254737at2759"/>
<evidence type="ECO:0000256" key="1">
    <source>
        <dbReference type="ARBA" id="ARBA00004514"/>
    </source>
</evidence>
<feature type="region of interest" description="Disordered" evidence="7">
    <location>
        <begin position="1"/>
        <end position="63"/>
    </location>
</feature>
<dbReference type="AlphaFoldDB" id="A0A8J5R6B1"/>
<comment type="similarity">
    <text evidence="6">Belongs to the eIF-2B alpha/beta/delta subunits family.</text>
</comment>
<feature type="compositionally biased region" description="Basic and acidic residues" evidence="7">
    <location>
        <begin position="1"/>
        <end position="10"/>
    </location>
</feature>
<dbReference type="EMBL" id="JAGSYN010000047">
    <property type="protein sequence ID" value="KAG7665680.1"/>
    <property type="molecule type" value="Genomic_DNA"/>
</dbReference>
<dbReference type="GeneID" id="73467501"/>
<reference evidence="8 9" key="1">
    <citation type="journal article" date="2021" name="DNA Res.">
        <title>Genome analysis of Candida subhashii reveals its hybrid nature and dual mitochondrial genome conformations.</title>
        <authorList>
            <person name="Mixao V."/>
            <person name="Hegedusova E."/>
            <person name="Saus E."/>
            <person name="Pryszcz L.P."/>
            <person name="Cillingova A."/>
            <person name="Nosek J."/>
            <person name="Gabaldon T."/>
        </authorList>
    </citation>
    <scope>NUCLEOTIDE SEQUENCE [LARGE SCALE GENOMIC DNA]</scope>
    <source>
        <strain evidence="8 9">CBS 10753</strain>
    </source>
</reference>
<organism evidence="8 9">
    <name type="scientific">[Candida] subhashii</name>
    <dbReference type="NCBI Taxonomy" id="561895"/>
    <lineage>
        <taxon>Eukaryota</taxon>
        <taxon>Fungi</taxon>
        <taxon>Dikarya</taxon>
        <taxon>Ascomycota</taxon>
        <taxon>Saccharomycotina</taxon>
        <taxon>Pichiomycetes</taxon>
        <taxon>Debaryomycetaceae</taxon>
        <taxon>Spathaspora</taxon>
    </lineage>
</organism>
<name>A0A8J5R6B1_9ASCO</name>
<dbReference type="Proteomes" id="UP000694255">
    <property type="component" value="Unassembled WGS sequence"/>
</dbReference>
<dbReference type="RefSeq" id="XP_049265912.1">
    <property type="nucleotide sequence ID" value="XM_049410403.1"/>
</dbReference>
<proteinExistence type="inferred from homology"/>
<evidence type="ECO:0000256" key="6">
    <source>
        <dbReference type="RuleBase" id="RU003814"/>
    </source>
</evidence>
<evidence type="ECO:0000256" key="4">
    <source>
        <dbReference type="ARBA" id="ARBA00022917"/>
    </source>
</evidence>
<evidence type="ECO:0000256" key="7">
    <source>
        <dbReference type="SAM" id="MobiDB-lite"/>
    </source>
</evidence>
<evidence type="ECO:0000313" key="9">
    <source>
        <dbReference type="Proteomes" id="UP000694255"/>
    </source>
</evidence>
<keyword evidence="2" id="KW-0963">Cytoplasm</keyword>